<keyword evidence="3" id="KW-1185">Reference proteome</keyword>
<sequence>MVQTLQSVANLALQTNQICRTNVDVIRASSFVCKILRLRNSTQRYRNVARRLSCPDPAGRSRGDEVVKMIVEPSPNAQGRCPAFLNGTFDCNVGNFKLAGGCAHTASESDPVD</sequence>
<protein>
    <submittedName>
        <fullName evidence="2">Uncharacterized protein</fullName>
    </submittedName>
</protein>
<proteinExistence type="predicted"/>
<reference evidence="3 4" key="1">
    <citation type="submission" date="2019-05" db="EMBL/GenBank/DDBJ databases">
        <title>Emergence of the Ug99 lineage of the wheat stem rust pathogen through somatic hybridization.</title>
        <authorList>
            <person name="Li F."/>
            <person name="Upadhyaya N.M."/>
            <person name="Sperschneider J."/>
            <person name="Matny O."/>
            <person name="Nguyen-Phuc H."/>
            <person name="Mago R."/>
            <person name="Raley C."/>
            <person name="Miller M.E."/>
            <person name="Silverstein K.A.T."/>
            <person name="Henningsen E."/>
            <person name="Hirsch C.D."/>
            <person name="Visser B."/>
            <person name="Pretorius Z.A."/>
            <person name="Steffenson B.J."/>
            <person name="Schwessinger B."/>
            <person name="Dodds P.N."/>
            <person name="Figueroa M."/>
        </authorList>
    </citation>
    <scope>NUCLEOTIDE SEQUENCE [LARGE SCALE GENOMIC DNA]</scope>
    <source>
        <strain evidence="2">21-0</strain>
        <strain evidence="1 4">Ug99</strain>
    </source>
</reference>
<dbReference type="AlphaFoldDB" id="A0A5B0NZU1"/>
<evidence type="ECO:0000313" key="2">
    <source>
        <dbReference type="EMBL" id="KAA1094847.1"/>
    </source>
</evidence>
<comment type="caution">
    <text evidence="2">The sequence shown here is derived from an EMBL/GenBank/DDBJ whole genome shotgun (WGS) entry which is preliminary data.</text>
</comment>
<gene>
    <name evidence="2" type="ORF">PGT21_031351</name>
    <name evidence="1" type="ORF">PGTUg99_011213</name>
</gene>
<accession>A0A5B0NZU1</accession>
<evidence type="ECO:0000313" key="3">
    <source>
        <dbReference type="Proteomes" id="UP000324748"/>
    </source>
</evidence>
<dbReference type="Proteomes" id="UP000324748">
    <property type="component" value="Unassembled WGS sequence"/>
</dbReference>
<dbReference type="EMBL" id="VSWC01000079">
    <property type="protein sequence ID" value="KAA1094847.1"/>
    <property type="molecule type" value="Genomic_DNA"/>
</dbReference>
<evidence type="ECO:0000313" key="1">
    <source>
        <dbReference type="EMBL" id="KAA1079064.1"/>
    </source>
</evidence>
<organism evidence="2 3">
    <name type="scientific">Puccinia graminis f. sp. tritici</name>
    <dbReference type="NCBI Taxonomy" id="56615"/>
    <lineage>
        <taxon>Eukaryota</taxon>
        <taxon>Fungi</taxon>
        <taxon>Dikarya</taxon>
        <taxon>Basidiomycota</taxon>
        <taxon>Pucciniomycotina</taxon>
        <taxon>Pucciniomycetes</taxon>
        <taxon>Pucciniales</taxon>
        <taxon>Pucciniaceae</taxon>
        <taxon>Puccinia</taxon>
    </lineage>
</organism>
<dbReference type="EMBL" id="VDEP01000444">
    <property type="protein sequence ID" value="KAA1079064.1"/>
    <property type="molecule type" value="Genomic_DNA"/>
</dbReference>
<dbReference type="Proteomes" id="UP000325313">
    <property type="component" value="Unassembled WGS sequence"/>
</dbReference>
<name>A0A5B0NZU1_PUCGR</name>
<evidence type="ECO:0000313" key="4">
    <source>
        <dbReference type="Proteomes" id="UP000325313"/>
    </source>
</evidence>